<dbReference type="WBParaSite" id="NBR_0000822201-mRNA-1">
    <property type="protein sequence ID" value="NBR_0000822201-mRNA-1"/>
    <property type="gene ID" value="NBR_0000822201"/>
</dbReference>
<evidence type="ECO:0000313" key="3">
    <source>
        <dbReference type="WBParaSite" id="NBR_0000822201-mRNA-1"/>
    </source>
</evidence>
<protein>
    <submittedName>
        <fullName evidence="3">DDE-1 domain-containing protein</fullName>
    </submittedName>
</protein>
<organism evidence="3">
    <name type="scientific">Nippostrongylus brasiliensis</name>
    <name type="common">Rat hookworm</name>
    <dbReference type="NCBI Taxonomy" id="27835"/>
    <lineage>
        <taxon>Eukaryota</taxon>
        <taxon>Metazoa</taxon>
        <taxon>Ecdysozoa</taxon>
        <taxon>Nematoda</taxon>
        <taxon>Chromadorea</taxon>
        <taxon>Rhabditida</taxon>
        <taxon>Rhabditina</taxon>
        <taxon>Rhabditomorpha</taxon>
        <taxon>Strongyloidea</taxon>
        <taxon>Heligmosomidae</taxon>
        <taxon>Nippostrongylus</taxon>
    </lineage>
</organism>
<dbReference type="EMBL" id="UYSL01019978">
    <property type="protein sequence ID" value="VDL71812.1"/>
    <property type="molecule type" value="Genomic_DNA"/>
</dbReference>
<reference evidence="3" key="1">
    <citation type="submission" date="2017-02" db="UniProtKB">
        <authorList>
            <consortium name="WormBaseParasite"/>
        </authorList>
    </citation>
    <scope>IDENTIFICATION</scope>
</reference>
<keyword evidence="2" id="KW-1185">Reference proteome</keyword>
<gene>
    <name evidence="1" type="ORF">NBR_LOCUS8223</name>
</gene>
<name>A0A0N4XYP4_NIPBR</name>
<accession>A0A0N4XYP4</accession>
<evidence type="ECO:0000313" key="2">
    <source>
        <dbReference type="Proteomes" id="UP000271162"/>
    </source>
</evidence>
<sequence length="89" mass="9834">MLNWLKKFSCKGVTLSDTFQTRYNLKLATLMVTDEKDRGLPAAMPDFEPSKVVTDGDPCFNNGFRAVFPEANTSLLQVPHPADVETAGK</sequence>
<reference evidence="1 2" key="2">
    <citation type="submission" date="2018-11" db="EMBL/GenBank/DDBJ databases">
        <authorList>
            <consortium name="Pathogen Informatics"/>
        </authorList>
    </citation>
    <scope>NUCLEOTIDE SEQUENCE [LARGE SCALE GENOMIC DNA]</scope>
</reference>
<dbReference type="AlphaFoldDB" id="A0A0N4XYP4"/>
<dbReference type="Proteomes" id="UP000271162">
    <property type="component" value="Unassembled WGS sequence"/>
</dbReference>
<proteinExistence type="predicted"/>
<evidence type="ECO:0000313" key="1">
    <source>
        <dbReference type="EMBL" id="VDL71812.1"/>
    </source>
</evidence>